<evidence type="ECO:0000313" key="2">
    <source>
        <dbReference type="Proteomes" id="UP000595896"/>
    </source>
</evidence>
<sequence length="60" mass="7061">MYAFLIKALILFGENLLIAIFGEPTIKWVFFKIAKWIAKKTPTPLDDEFIEKVEENYPKK</sequence>
<organism evidence="1 2">
    <name type="scientific">Cronobacter phage A24</name>
    <dbReference type="NCBI Taxonomy" id="2795745"/>
    <lineage>
        <taxon>Viruses</taxon>
        <taxon>Duplodnaviria</taxon>
        <taxon>Heunggongvirae</taxon>
        <taxon>Uroviricota</taxon>
        <taxon>Caudoviricetes</taxon>
        <taxon>Grimontviridae</taxon>
        <taxon>Crifsvirus</taxon>
        <taxon>Crifsvirus A24</taxon>
    </lineage>
</organism>
<protein>
    <submittedName>
        <fullName evidence="1">Uncharacterized protein</fullName>
    </submittedName>
</protein>
<name>A0A7T5UEI2_9CAUD</name>
<proteinExistence type="predicted"/>
<keyword evidence="2" id="KW-1185">Reference proteome</keyword>
<reference evidence="1 2" key="1">
    <citation type="submission" date="2020-12" db="EMBL/GenBank/DDBJ databases">
        <authorList>
            <person name="Luo D."/>
            <person name="Li C."/>
            <person name="Zeng H."/>
        </authorList>
    </citation>
    <scope>NUCLEOTIDE SEQUENCE [LARGE SCALE GENOMIC DNA]</scope>
</reference>
<dbReference type="RefSeq" id="YP_010671884.1">
    <property type="nucleotide sequence ID" value="NC_070973.1"/>
</dbReference>
<dbReference type="GeneID" id="77948146"/>
<dbReference type="EMBL" id="MW343794">
    <property type="protein sequence ID" value="QQG33636.1"/>
    <property type="molecule type" value="Genomic_DNA"/>
</dbReference>
<dbReference type="KEGG" id="vg:77948146"/>
<accession>A0A7T5UEI2</accession>
<evidence type="ECO:0000313" key="1">
    <source>
        <dbReference type="EMBL" id="QQG33636.1"/>
    </source>
</evidence>
<dbReference type="Proteomes" id="UP000595896">
    <property type="component" value="Segment"/>
</dbReference>